<proteinExistence type="inferred from homology"/>
<evidence type="ECO:0000256" key="5">
    <source>
        <dbReference type="ARBA" id="ARBA00022737"/>
    </source>
</evidence>
<dbReference type="InterPro" id="IPR052217">
    <property type="entry name" value="Mito/Peroxisomal_Carrier"/>
</dbReference>
<organism evidence="11 12">
    <name type="scientific">Coprinopsis marcescibilis</name>
    <name type="common">Agaric fungus</name>
    <name type="synonym">Psathyrella marcescibilis</name>
    <dbReference type="NCBI Taxonomy" id="230819"/>
    <lineage>
        <taxon>Eukaryota</taxon>
        <taxon>Fungi</taxon>
        <taxon>Dikarya</taxon>
        <taxon>Basidiomycota</taxon>
        <taxon>Agaricomycotina</taxon>
        <taxon>Agaricomycetes</taxon>
        <taxon>Agaricomycetidae</taxon>
        <taxon>Agaricales</taxon>
        <taxon>Agaricineae</taxon>
        <taxon>Psathyrellaceae</taxon>
        <taxon>Coprinopsis</taxon>
    </lineage>
</organism>
<evidence type="ECO:0000313" key="12">
    <source>
        <dbReference type="Proteomes" id="UP000307440"/>
    </source>
</evidence>
<evidence type="ECO:0000313" key="11">
    <source>
        <dbReference type="EMBL" id="TFK26339.1"/>
    </source>
</evidence>
<evidence type="ECO:0000256" key="10">
    <source>
        <dbReference type="RuleBase" id="RU000488"/>
    </source>
</evidence>
<evidence type="ECO:0000256" key="8">
    <source>
        <dbReference type="ARBA" id="ARBA00023136"/>
    </source>
</evidence>
<dbReference type="InterPro" id="IPR023395">
    <property type="entry name" value="MCP_dom_sf"/>
</dbReference>
<keyword evidence="7" id="KW-0496">Mitochondrion</keyword>
<dbReference type="PRINTS" id="PR00926">
    <property type="entry name" value="MITOCARRIER"/>
</dbReference>
<evidence type="ECO:0000256" key="2">
    <source>
        <dbReference type="ARBA" id="ARBA00006375"/>
    </source>
</evidence>
<dbReference type="Gene3D" id="1.50.40.10">
    <property type="entry name" value="Mitochondrial carrier domain"/>
    <property type="match status" value="2"/>
</dbReference>
<evidence type="ECO:0000256" key="7">
    <source>
        <dbReference type="ARBA" id="ARBA00023128"/>
    </source>
</evidence>
<feature type="repeat" description="Solcar" evidence="9">
    <location>
        <begin position="5"/>
        <end position="104"/>
    </location>
</feature>
<sequence>MTSNMPPLVQAVSGAVGSVSASALTYPLDLITTRLQLDSPAKAKRRGGLSGGVRLLLLIIYGNKRKGRKGLGWSALYDGFGPDMSATVLSSFFYFYFYSFLRSLSTHGFRNLPLLRNAGKTLPSKRIHTPSLLEELLLGFIAGVASRAVSTPLNIITLRLQAERSDADDVEDAGEDIKEYEMEQVDKNLGNLATSSNAGSPRSYSPVPKEDMGVLDIAKLIYDEKGWKGFWKGFGASALLSINPSISLAFFQLLRNIVVYSRTRRSPSSKGNVNLKPWEAFFVGATASSVANTILYPLILAKKRLQSSSGSGENLMSVLLDAYAGKYDPHRHQQAVQDANGATLNAKLKRPALHHLRSRGSRYNEMPVEGFEGLYQGLQMQLFKGFFNQGVTYLVKGRIEQLVVAAYLRQGALKVQ</sequence>
<dbReference type="SUPFAM" id="SSF103506">
    <property type="entry name" value="Mitochondrial carrier"/>
    <property type="match status" value="1"/>
</dbReference>
<accession>A0A5C3L0A2</accession>
<keyword evidence="12" id="KW-1185">Reference proteome</keyword>
<keyword evidence="4 9" id="KW-0812">Transmembrane</keyword>
<dbReference type="EMBL" id="ML210176">
    <property type="protein sequence ID" value="TFK26339.1"/>
    <property type="molecule type" value="Genomic_DNA"/>
</dbReference>
<evidence type="ECO:0000256" key="6">
    <source>
        <dbReference type="ARBA" id="ARBA00022989"/>
    </source>
</evidence>
<evidence type="ECO:0000256" key="4">
    <source>
        <dbReference type="ARBA" id="ARBA00022692"/>
    </source>
</evidence>
<dbReference type="PANTHER" id="PTHR45939">
    <property type="entry name" value="PEROXISOMAL MEMBRANE PROTEIN PMP34-RELATED"/>
    <property type="match status" value="1"/>
</dbReference>
<comment type="similarity">
    <text evidence="2 10">Belongs to the mitochondrial carrier (TC 2.A.29) family.</text>
</comment>
<protein>
    <submittedName>
        <fullName evidence="11">Mitochondrial carrier</fullName>
    </submittedName>
</protein>
<evidence type="ECO:0000256" key="3">
    <source>
        <dbReference type="ARBA" id="ARBA00022448"/>
    </source>
</evidence>
<dbReference type="Proteomes" id="UP000307440">
    <property type="component" value="Unassembled WGS sequence"/>
</dbReference>
<reference evidence="11 12" key="1">
    <citation type="journal article" date="2019" name="Nat. Ecol. Evol.">
        <title>Megaphylogeny resolves global patterns of mushroom evolution.</title>
        <authorList>
            <person name="Varga T."/>
            <person name="Krizsan K."/>
            <person name="Foldi C."/>
            <person name="Dima B."/>
            <person name="Sanchez-Garcia M."/>
            <person name="Sanchez-Ramirez S."/>
            <person name="Szollosi G.J."/>
            <person name="Szarkandi J.G."/>
            <person name="Papp V."/>
            <person name="Albert L."/>
            <person name="Andreopoulos W."/>
            <person name="Angelini C."/>
            <person name="Antonin V."/>
            <person name="Barry K.W."/>
            <person name="Bougher N.L."/>
            <person name="Buchanan P."/>
            <person name="Buyck B."/>
            <person name="Bense V."/>
            <person name="Catcheside P."/>
            <person name="Chovatia M."/>
            <person name="Cooper J."/>
            <person name="Damon W."/>
            <person name="Desjardin D."/>
            <person name="Finy P."/>
            <person name="Geml J."/>
            <person name="Haridas S."/>
            <person name="Hughes K."/>
            <person name="Justo A."/>
            <person name="Karasinski D."/>
            <person name="Kautmanova I."/>
            <person name="Kiss B."/>
            <person name="Kocsube S."/>
            <person name="Kotiranta H."/>
            <person name="LaButti K.M."/>
            <person name="Lechner B.E."/>
            <person name="Liimatainen K."/>
            <person name="Lipzen A."/>
            <person name="Lukacs Z."/>
            <person name="Mihaltcheva S."/>
            <person name="Morgado L.N."/>
            <person name="Niskanen T."/>
            <person name="Noordeloos M.E."/>
            <person name="Ohm R.A."/>
            <person name="Ortiz-Santana B."/>
            <person name="Ovrebo C."/>
            <person name="Racz N."/>
            <person name="Riley R."/>
            <person name="Savchenko A."/>
            <person name="Shiryaev A."/>
            <person name="Soop K."/>
            <person name="Spirin V."/>
            <person name="Szebenyi C."/>
            <person name="Tomsovsky M."/>
            <person name="Tulloss R.E."/>
            <person name="Uehling J."/>
            <person name="Grigoriev I.V."/>
            <person name="Vagvolgyi C."/>
            <person name="Papp T."/>
            <person name="Martin F.M."/>
            <person name="Miettinen O."/>
            <person name="Hibbett D.S."/>
            <person name="Nagy L.G."/>
        </authorList>
    </citation>
    <scope>NUCLEOTIDE SEQUENCE [LARGE SCALE GENOMIC DNA]</scope>
    <source>
        <strain evidence="11 12">CBS 121175</strain>
    </source>
</reference>
<dbReference type="AlphaFoldDB" id="A0A5C3L0A2"/>
<dbReference type="PROSITE" id="PS50920">
    <property type="entry name" value="SOLCAR"/>
    <property type="match status" value="2"/>
</dbReference>
<dbReference type="OrthoDB" id="18574at2759"/>
<keyword evidence="8 9" id="KW-0472">Membrane</keyword>
<dbReference type="Pfam" id="PF00153">
    <property type="entry name" value="Mito_carr"/>
    <property type="match status" value="2"/>
</dbReference>
<keyword evidence="3 10" id="KW-0813">Transport</keyword>
<evidence type="ECO:0000256" key="9">
    <source>
        <dbReference type="PROSITE-ProRule" id="PRU00282"/>
    </source>
</evidence>
<dbReference type="GO" id="GO:0031966">
    <property type="term" value="C:mitochondrial membrane"/>
    <property type="evidence" value="ECO:0007669"/>
    <property type="project" value="UniProtKB-SubCell"/>
</dbReference>
<comment type="subcellular location">
    <subcellularLocation>
        <location evidence="1">Mitochondrion membrane</location>
        <topology evidence="1">Multi-pass membrane protein</topology>
    </subcellularLocation>
</comment>
<feature type="repeat" description="Solcar" evidence="9">
    <location>
        <begin position="130"/>
        <end position="257"/>
    </location>
</feature>
<keyword evidence="5" id="KW-0677">Repeat</keyword>
<dbReference type="InterPro" id="IPR018108">
    <property type="entry name" value="MCP_transmembrane"/>
</dbReference>
<dbReference type="GO" id="GO:0015217">
    <property type="term" value="F:ADP transmembrane transporter activity"/>
    <property type="evidence" value="ECO:0007669"/>
    <property type="project" value="TreeGrafter"/>
</dbReference>
<dbReference type="InterPro" id="IPR002067">
    <property type="entry name" value="MCP"/>
</dbReference>
<evidence type="ECO:0000256" key="1">
    <source>
        <dbReference type="ARBA" id="ARBA00004225"/>
    </source>
</evidence>
<name>A0A5C3L0A2_COPMA</name>
<gene>
    <name evidence="11" type="ORF">FA15DRAFT_616127</name>
</gene>
<dbReference type="PANTHER" id="PTHR45939:SF2">
    <property type="entry name" value="CARRIER PROTEIN, PUTATIVE (AFU_ORTHOLOGUE AFUA_2G13870)-RELATED"/>
    <property type="match status" value="1"/>
</dbReference>
<dbReference type="STRING" id="230819.A0A5C3L0A2"/>
<keyword evidence="6" id="KW-1133">Transmembrane helix</keyword>